<keyword evidence="1" id="KW-0472">Membrane</keyword>
<feature type="transmembrane region" description="Helical" evidence="1">
    <location>
        <begin position="76"/>
        <end position="100"/>
    </location>
</feature>
<accession>A0AAW4ZS43</accession>
<keyword evidence="1" id="KW-1133">Transmembrane helix</keyword>
<gene>
    <name evidence="2" type="ORF">GLP33_00015</name>
</gene>
<protein>
    <submittedName>
        <fullName evidence="2">Uncharacterized protein</fullName>
    </submittedName>
</protein>
<feature type="transmembrane region" description="Helical" evidence="1">
    <location>
        <begin position="112"/>
        <end position="130"/>
    </location>
</feature>
<sequence length="139" mass="15017">MKNTNGNMLALIADYVFVILPFIIILIVRNAQGAVGSFYMLPDWGIAATIVYGQLIVKLSTALAKTHRPKKTSAISFYLTILVAFGLVVNVVINILMLVIPSDGLAKTQFTLFIMATFCHFVLGAAVNHIESASSKASL</sequence>
<dbReference type="AlphaFoldDB" id="A0AAW4ZS43"/>
<proteinExistence type="predicted"/>
<dbReference type="EMBL" id="WMCP01000001">
    <property type="protein sequence ID" value="MCF2300123.1"/>
    <property type="molecule type" value="Genomic_DNA"/>
</dbReference>
<comment type="caution">
    <text evidence="2">The sequence shown here is derived from an EMBL/GenBank/DDBJ whole genome shotgun (WGS) entry which is preliminary data.</text>
</comment>
<evidence type="ECO:0000313" key="2">
    <source>
        <dbReference type="EMBL" id="MCF2300123.1"/>
    </source>
</evidence>
<organism evidence="2 3">
    <name type="scientific">Photobacterium phosphoreum</name>
    <dbReference type="NCBI Taxonomy" id="659"/>
    <lineage>
        <taxon>Bacteria</taxon>
        <taxon>Pseudomonadati</taxon>
        <taxon>Pseudomonadota</taxon>
        <taxon>Gammaproteobacteria</taxon>
        <taxon>Vibrionales</taxon>
        <taxon>Vibrionaceae</taxon>
        <taxon>Photobacterium</taxon>
    </lineage>
</organism>
<reference evidence="2" key="1">
    <citation type="submission" date="2019-11" db="EMBL/GenBank/DDBJ databases">
        <title>Comparative genomics of photobacteria reveal adaptation to distinct habitats.</title>
        <authorList>
            <person name="Fuertes-Perez S."/>
            <person name="Hilgarth M."/>
            <person name="Vogel R.F."/>
        </authorList>
    </citation>
    <scope>NUCLEOTIDE SEQUENCE</scope>
    <source>
        <strain evidence="2">TMW2.2145</strain>
    </source>
</reference>
<evidence type="ECO:0000313" key="3">
    <source>
        <dbReference type="Proteomes" id="UP000813876"/>
    </source>
</evidence>
<feature type="transmembrane region" description="Helical" evidence="1">
    <location>
        <begin position="12"/>
        <end position="32"/>
    </location>
</feature>
<dbReference type="RefSeq" id="WP_232580742.1">
    <property type="nucleotide sequence ID" value="NZ_WMCP01000001.1"/>
</dbReference>
<feature type="transmembrane region" description="Helical" evidence="1">
    <location>
        <begin position="44"/>
        <end position="64"/>
    </location>
</feature>
<dbReference type="Proteomes" id="UP000813876">
    <property type="component" value="Unassembled WGS sequence"/>
</dbReference>
<name>A0AAW4ZS43_PHOPO</name>
<keyword evidence="1" id="KW-0812">Transmembrane</keyword>
<evidence type="ECO:0000256" key="1">
    <source>
        <dbReference type="SAM" id="Phobius"/>
    </source>
</evidence>